<dbReference type="Proteomes" id="UP000661507">
    <property type="component" value="Unassembled WGS sequence"/>
</dbReference>
<protein>
    <recommendedName>
        <fullName evidence="2">Major facilitator superfamily (MFS) profile domain-containing protein</fullName>
    </recommendedName>
</protein>
<name>A0A917KQT4_9PROT</name>
<organism evidence="3 4">
    <name type="scientific">Neoroseomonas lacus</name>
    <dbReference type="NCBI Taxonomy" id="287609"/>
    <lineage>
        <taxon>Bacteria</taxon>
        <taxon>Pseudomonadati</taxon>
        <taxon>Pseudomonadota</taxon>
        <taxon>Alphaproteobacteria</taxon>
        <taxon>Acetobacterales</taxon>
        <taxon>Acetobacteraceae</taxon>
        <taxon>Neoroseomonas</taxon>
    </lineage>
</organism>
<dbReference type="AlphaFoldDB" id="A0A917KQT4"/>
<keyword evidence="1" id="KW-1133">Transmembrane helix</keyword>
<sequence length="69" mass="7083">MRIVLGVLLGFILGWVGTSAAVLTYGEMAHVSQAEGGFAMGAIFFMGPAGGIVGAVLGGFLGARWRRRG</sequence>
<keyword evidence="1" id="KW-0812">Transmembrane</keyword>
<comment type="caution">
    <text evidence="3">The sequence shown here is derived from an EMBL/GenBank/DDBJ whole genome shotgun (WGS) entry which is preliminary data.</text>
</comment>
<dbReference type="InterPro" id="IPR020846">
    <property type="entry name" value="MFS_dom"/>
</dbReference>
<evidence type="ECO:0000313" key="3">
    <source>
        <dbReference type="EMBL" id="GGJ25642.1"/>
    </source>
</evidence>
<keyword evidence="4" id="KW-1185">Reference proteome</keyword>
<feature type="transmembrane region" description="Helical" evidence="1">
    <location>
        <begin position="36"/>
        <end position="63"/>
    </location>
</feature>
<evidence type="ECO:0000256" key="1">
    <source>
        <dbReference type="SAM" id="Phobius"/>
    </source>
</evidence>
<keyword evidence="1" id="KW-0472">Membrane</keyword>
<proteinExistence type="predicted"/>
<gene>
    <name evidence="3" type="ORF">GCM10011320_36260</name>
</gene>
<reference evidence="3" key="2">
    <citation type="submission" date="2020-09" db="EMBL/GenBank/DDBJ databases">
        <authorList>
            <person name="Sun Q."/>
            <person name="Zhou Y."/>
        </authorList>
    </citation>
    <scope>NUCLEOTIDE SEQUENCE</scope>
    <source>
        <strain evidence="3">CGMCC 1.3617</strain>
    </source>
</reference>
<dbReference type="PROSITE" id="PS50850">
    <property type="entry name" value="MFS"/>
    <property type="match status" value="1"/>
</dbReference>
<dbReference type="GO" id="GO:0022857">
    <property type="term" value="F:transmembrane transporter activity"/>
    <property type="evidence" value="ECO:0007669"/>
    <property type="project" value="InterPro"/>
</dbReference>
<dbReference type="EMBL" id="BMKW01000009">
    <property type="protein sequence ID" value="GGJ25642.1"/>
    <property type="molecule type" value="Genomic_DNA"/>
</dbReference>
<evidence type="ECO:0000313" key="4">
    <source>
        <dbReference type="Proteomes" id="UP000661507"/>
    </source>
</evidence>
<accession>A0A917KQT4</accession>
<feature type="domain" description="Major facilitator superfamily (MFS) profile" evidence="2">
    <location>
        <begin position="1"/>
        <end position="69"/>
    </location>
</feature>
<evidence type="ECO:0000259" key="2">
    <source>
        <dbReference type="PROSITE" id="PS50850"/>
    </source>
</evidence>
<reference evidence="3" key="1">
    <citation type="journal article" date="2014" name="Int. J. Syst. Evol. Microbiol.">
        <title>Complete genome sequence of Corynebacterium casei LMG S-19264T (=DSM 44701T), isolated from a smear-ripened cheese.</title>
        <authorList>
            <consortium name="US DOE Joint Genome Institute (JGI-PGF)"/>
            <person name="Walter F."/>
            <person name="Albersmeier A."/>
            <person name="Kalinowski J."/>
            <person name="Ruckert C."/>
        </authorList>
    </citation>
    <scope>NUCLEOTIDE SEQUENCE</scope>
    <source>
        <strain evidence="3">CGMCC 1.3617</strain>
    </source>
</reference>